<dbReference type="RefSeq" id="WP_335734175.1">
    <property type="nucleotide sequence ID" value="NZ_JALAAR010000001.1"/>
</dbReference>
<keyword evidence="1" id="KW-0732">Signal</keyword>
<protein>
    <recommendedName>
        <fullName evidence="4">Phosphate ABC transporter substrate-binding protein</fullName>
    </recommendedName>
</protein>
<evidence type="ECO:0008006" key="4">
    <source>
        <dbReference type="Google" id="ProtNLM"/>
    </source>
</evidence>
<sequence length="137" mass="15281">MKNLLLTLCCLLPALVQAELVVVGNPSIKSELSRRQIIDLYLGKATLLSSGYSAELFEYGSGHPLNHQLYQSVIKRTENQVLMNRQKQLISGKFKSPAIAKDQTDLLDKVASTPNAIGYVESQFLDDRVTVLFKLEE</sequence>
<feature type="chain" id="PRO_5046276487" description="Phosphate ABC transporter substrate-binding protein" evidence="1">
    <location>
        <begin position="19"/>
        <end position="137"/>
    </location>
</feature>
<organism evidence="2 3">
    <name type="scientific">Rheinheimera muenzenbergensis</name>
    <dbReference type="NCBI Taxonomy" id="1193628"/>
    <lineage>
        <taxon>Bacteria</taxon>
        <taxon>Pseudomonadati</taxon>
        <taxon>Pseudomonadota</taxon>
        <taxon>Gammaproteobacteria</taxon>
        <taxon>Chromatiales</taxon>
        <taxon>Chromatiaceae</taxon>
        <taxon>Rheinheimera</taxon>
    </lineage>
</organism>
<accession>A0ABU8C253</accession>
<evidence type="ECO:0000313" key="2">
    <source>
        <dbReference type="EMBL" id="MEH8015755.1"/>
    </source>
</evidence>
<keyword evidence="3" id="KW-1185">Reference proteome</keyword>
<dbReference type="Proteomes" id="UP001375382">
    <property type="component" value="Unassembled WGS sequence"/>
</dbReference>
<proteinExistence type="predicted"/>
<reference evidence="2 3" key="1">
    <citation type="journal article" date="2023" name="Ecotoxicol. Environ. Saf.">
        <title>Mercury remediation potential of mercury-resistant strain Rheinheimera metallidurans sp. nov. isolated from a municipal waste dumping site.</title>
        <authorList>
            <person name="Yadav V."/>
            <person name="Manjhi A."/>
            <person name="Vadakedath N."/>
        </authorList>
    </citation>
    <scope>NUCLEOTIDE SEQUENCE [LARGE SCALE GENOMIC DNA]</scope>
    <source>
        <strain evidence="2 3">E-49</strain>
    </source>
</reference>
<dbReference type="SUPFAM" id="SSF53850">
    <property type="entry name" value="Periplasmic binding protein-like II"/>
    <property type="match status" value="1"/>
</dbReference>
<name>A0ABU8C253_9GAMM</name>
<gene>
    <name evidence="2" type="ORF">MN202_00795</name>
</gene>
<evidence type="ECO:0000256" key="1">
    <source>
        <dbReference type="SAM" id="SignalP"/>
    </source>
</evidence>
<evidence type="ECO:0000313" key="3">
    <source>
        <dbReference type="Proteomes" id="UP001375382"/>
    </source>
</evidence>
<comment type="caution">
    <text evidence="2">The sequence shown here is derived from an EMBL/GenBank/DDBJ whole genome shotgun (WGS) entry which is preliminary data.</text>
</comment>
<dbReference type="EMBL" id="JALAAR010000001">
    <property type="protein sequence ID" value="MEH8015755.1"/>
    <property type="molecule type" value="Genomic_DNA"/>
</dbReference>
<feature type="signal peptide" evidence="1">
    <location>
        <begin position="1"/>
        <end position="18"/>
    </location>
</feature>
<dbReference type="Gene3D" id="3.40.190.10">
    <property type="entry name" value="Periplasmic binding protein-like II"/>
    <property type="match status" value="1"/>
</dbReference>